<dbReference type="SUPFAM" id="SSF56925">
    <property type="entry name" value="OMPA-like"/>
    <property type="match status" value="1"/>
</dbReference>
<dbReference type="InterPro" id="IPR027385">
    <property type="entry name" value="Beta-barrel_OMP"/>
</dbReference>
<evidence type="ECO:0000256" key="2">
    <source>
        <dbReference type="ARBA" id="ARBA00022729"/>
    </source>
</evidence>
<dbReference type="PANTHER" id="PTHR34001">
    <property type="entry name" value="BLL7405 PROTEIN"/>
    <property type="match status" value="1"/>
</dbReference>
<sequence length="262" mass="29052">MNIKHLLVACSWTFIPVSMVQAADIMKPHQSQSYQPVPVISSSNNFSWTGFYVGAQIGGFSGEATLSPIQDSVEEDREGQGFSEIKSPKLSGFIGGIYAGSNFSLSKDLILGIDTDMVWSGKKNTKVFDVQDMSIDMSIKEKWAGAMRMRVGFAMDRVMPYVSGGVSYVQLQNVFTAKRLAKAVVRERRNTLPSDSEPKFLDETKILVGYSVGGGVDVAMTDNVIMRAEYRYSDFGKKKFAKDNVDLSYKTNDFRVGVAYKF</sequence>
<feature type="domain" description="Outer membrane protein beta-barrel" evidence="7">
    <location>
        <begin position="47"/>
        <end position="262"/>
    </location>
</feature>
<evidence type="ECO:0000256" key="5">
    <source>
        <dbReference type="ARBA" id="ARBA00038306"/>
    </source>
</evidence>
<dbReference type="EMBL" id="AHPK01000001">
    <property type="protein sequence ID" value="KEC57459.1"/>
    <property type="molecule type" value="Genomic_DNA"/>
</dbReference>
<dbReference type="OrthoDB" id="9815357at2"/>
<dbReference type="HOGENOM" id="CLU_037100_4_2_5"/>
<keyword evidence="3" id="KW-0472">Membrane</keyword>
<accession>E6YK65</accession>
<protein>
    <submittedName>
        <fullName evidence="8">Hemin binding protein d</fullName>
    </submittedName>
</protein>
<dbReference type="InterPro" id="IPR011250">
    <property type="entry name" value="OMP/PagP_B-barrel"/>
</dbReference>
<evidence type="ECO:0000256" key="3">
    <source>
        <dbReference type="ARBA" id="ARBA00023136"/>
    </source>
</evidence>
<dbReference type="InterPro" id="IPR051692">
    <property type="entry name" value="OMP-like"/>
</dbReference>
<comment type="similarity">
    <text evidence="5">Belongs to the Omp25/RopB family.</text>
</comment>
<reference evidence="9 10" key="2">
    <citation type="submission" date="2012-04" db="EMBL/GenBank/DDBJ databases">
        <title>The Genome Sequence of Bartonella rochalimae BMGH.</title>
        <authorList>
            <consortium name="The Broad Institute Genome Sequencing Platform"/>
            <consortium name="The Broad Institute Genome Sequencing Center for Infectious Disease"/>
            <person name="Feldgarden M."/>
            <person name="Kirby J."/>
            <person name="Kosoy M."/>
            <person name="Birtles R."/>
            <person name="Probert W.S."/>
            <person name="Chiaraviglio L."/>
            <person name="Walker B."/>
            <person name="Young S.K."/>
            <person name="Zeng Q."/>
            <person name="Gargeya S."/>
            <person name="Fitzgerald M."/>
            <person name="Haas B."/>
            <person name="Abouelleil A."/>
            <person name="Alvarado L."/>
            <person name="Arachchi H.M."/>
            <person name="Berlin A.M."/>
            <person name="Chapman S.B."/>
            <person name="Goldberg J."/>
            <person name="Griggs A."/>
            <person name="Gujja S."/>
            <person name="Hansen M."/>
            <person name="Howarth C."/>
            <person name="Imamovic A."/>
            <person name="Larimer J."/>
            <person name="McCowen C."/>
            <person name="Montmayeur A."/>
            <person name="Murphy C."/>
            <person name="Neiman D."/>
            <person name="Pearson M."/>
            <person name="Priest M."/>
            <person name="Roberts A."/>
            <person name="Saif S."/>
            <person name="Shea T."/>
            <person name="Sisk P."/>
            <person name="Sykes S."/>
            <person name="Wortman J."/>
            <person name="Nusbaum C."/>
            <person name="Birren B."/>
        </authorList>
    </citation>
    <scope>NUCLEOTIDE SEQUENCE [LARGE SCALE GENOMIC DNA]</scope>
    <source>
        <strain evidence="9 10">ATCC BAA-1498</strain>
    </source>
</reference>
<keyword evidence="4" id="KW-0998">Cell outer membrane</keyword>
<dbReference type="Pfam" id="PF13505">
    <property type="entry name" value="OMP_b-brl"/>
    <property type="match status" value="1"/>
</dbReference>
<feature type="signal peptide" evidence="6">
    <location>
        <begin position="1"/>
        <end position="22"/>
    </location>
</feature>
<comment type="subcellular location">
    <subcellularLocation>
        <location evidence="1">Cell outer membrane</location>
    </subcellularLocation>
</comment>
<keyword evidence="2 6" id="KW-0732">Signal</keyword>
<organism evidence="8">
    <name type="scientific">Bartonella rochalimae ATCC BAA-1498</name>
    <dbReference type="NCBI Taxonomy" id="685782"/>
    <lineage>
        <taxon>Bacteria</taxon>
        <taxon>Pseudomonadati</taxon>
        <taxon>Pseudomonadota</taxon>
        <taxon>Alphaproteobacteria</taxon>
        <taxon>Hyphomicrobiales</taxon>
        <taxon>Bartonellaceae</taxon>
        <taxon>Bartonella</taxon>
    </lineage>
</organism>
<dbReference type="Proteomes" id="UP000027336">
    <property type="component" value="Unassembled WGS sequence"/>
</dbReference>
<evidence type="ECO:0000259" key="7">
    <source>
        <dbReference type="Pfam" id="PF13505"/>
    </source>
</evidence>
<dbReference type="PATRIC" id="fig|685782.3.peg.106"/>
<dbReference type="eggNOG" id="COG3637">
    <property type="taxonomic scope" value="Bacteria"/>
</dbReference>
<keyword evidence="10" id="KW-1185">Reference proteome</keyword>
<dbReference type="PANTHER" id="PTHR34001:SF3">
    <property type="entry name" value="BLL7405 PROTEIN"/>
    <property type="match status" value="1"/>
</dbReference>
<reference evidence="8" key="1">
    <citation type="journal article" date="2011" name="PLoS Genet.">
        <title>Parallel evolution of a type IV secretion system in radiating lineages of the host-restricted bacterial pathogen Bartonella.</title>
        <authorList>
            <person name="Engel P."/>
            <person name="Salzburger W."/>
            <person name="Liesch M."/>
            <person name="Chang C.C."/>
            <person name="Maruyama S."/>
            <person name="Lanz C."/>
            <person name="Calteau A."/>
            <person name="Lajus A."/>
            <person name="Medigue C."/>
            <person name="Schuster S.C."/>
            <person name="Dehio C."/>
        </authorList>
    </citation>
    <scope>NUCLEOTIDE SEQUENCE</scope>
    <source>
        <strain evidence="8">ATCC BAA-1498</strain>
    </source>
</reference>
<evidence type="ECO:0000256" key="6">
    <source>
        <dbReference type="SAM" id="SignalP"/>
    </source>
</evidence>
<gene>
    <name evidence="8" type="primary">hbpD</name>
    <name evidence="8" type="ORF">BARRO_10186</name>
    <name evidence="9" type="ORF">O99_00107</name>
</gene>
<dbReference type="RefSeq" id="WP_035005649.1">
    <property type="nucleotide sequence ID" value="NZ_KL407337.1"/>
</dbReference>
<evidence type="ECO:0000313" key="9">
    <source>
        <dbReference type="EMBL" id="KEC57459.1"/>
    </source>
</evidence>
<dbReference type="GO" id="GO:0009279">
    <property type="term" value="C:cell outer membrane"/>
    <property type="evidence" value="ECO:0007669"/>
    <property type="project" value="UniProtKB-SubCell"/>
</dbReference>
<proteinExistence type="inferred from homology"/>
<evidence type="ECO:0000313" key="10">
    <source>
        <dbReference type="Proteomes" id="UP000027336"/>
    </source>
</evidence>
<evidence type="ECO:0000256" key="1">
    <source>
        <dbReference type="ARBA" id="ARBA00004442"/>
    </source>
</evidence>
<evidence type="ECO:0000256" key="4">
    <source>
        <dbReference type="ARBA" id="ARBA00023237"/>
    </source>
</evidence>
<dbReference type="AlphaFoldDB" id="E6YK65"/>
<name>E6YK65_9HYPH</name>
<dbReference type="EMBL" id="FN645455">
    <property type="protein sequence ID" value="CBI77253.1"/>
    <property type="molecule type" value="Genomic_DNA"/>
</dbReference>
<feature type="chain" id="PRO_5015090273" evidence="6">
    <location>
        <begin position="23"/>
        <end position="262"/>
    </location>
</feature>
<evidence type="ECO:0000313" key="8">
    <source>
        <dbReference type="EMBL" id="CBI77253.1"/>
    </source>
</evidence>
<dbReference type="Gene3D" id="2.40.160.20">
    <property type="match status" value="1"/>
</dbReference>